<feature type="binding site" evidence="11">
    <location>
        <position position="111"/>
    </location>
    <ligand>
        <name>Zn(2+)</name>
        <dbReference type="ChEBI" id="CHEBI:29105"/>
    </ligand>
</feature>
<dbReference type="InterPro" id="IPR018050">
    <property type="entry name" value="Pmannose_isomerase-type1_CS"/>
</dbReference>
<dbReference type="GO" id="GO:0008270">
    <property type="term" value="F:zinc ion binding"/>
    <property type="evidence" value="ECO:0007669"/>
    <property type="project" value="InterPro"/>
</dbReference>
<dbReference type="PROSITE" id="PS00966">
    <property type="entry name" value="PMI_I_2"/>
    <property type="match status" value="1"/>
</dbReference>
<feature type="binding site" evidence="11">
    <location>
        <position position="113"/>
    </location>
    <ligand>
        <name>Zn(2+)</name>
        <dbReference type="ChEBI" id="CHEBI:29105"/>
    </ligand>
</feature>
<dbReference type="InterPro" id="IPR046458">
    <property type="entry name" value="PMI_typeI_hel"/>
</dbReference>
<dbReference type="PROSITE" id="PS00965">
    <property type="entry name" value="PMI_I_1"/>
    <property type="match status" value="1"/>
</dbReference>
<evidence type="ECO:0000259" key="15">
    <source>
        <dbReference type="Pfam" id="PF01238"/>
    </source>
</evidence>
<dbReference type="PANTHER" id="PTHR10309:SF0">
    <property type="entry name" value="MANNOSE-6-PHOSPHATE ISOMERASE"/>
    <property type="match status" value="1"/>
</dbReference>
<keyword evidence="9 12" id="KW-0413">Isomerase</keyword>
<comment type="pathway">
    <text evidence="3 14">Nucleotide-sugar biosynthesis; GDP-alpha-D-mannose biosynthesis; alpha-D-mannose 1-phosphate from D-fructose 6-phosphate: step 1/2.</text>
</comment>
<evidence type="ECO:0000256" key="7">
    <source>
        <dbReference type="ARBA" id="ARBA00022723"/>
    </source>
</evidence>
<evidence type="ECO:0000256" key="9">
    <source>
        <dbReference type="ARBA" id="ARBA00023235"/>
    </source>
</evidence>
<evidence type="ECO:0000256" key="1">
    <source>
        <dbReference type="ARBA" id="ARBA00000757"/>
    </source>
</evidence>
<evidence type="ECO:0000313" key="19">
    <source>
        <dbReference type="Proteomes" id="UP000076532"/>
    </source>
</evidence>
<dbReference type="CDD" id="cd07011">
    <property type="entry name" value="cupin_PMI_type_I_N"/>
    <property type="match status" value="1"/>
</dbReference>
<dbReference type="InterPro" id="IPR046457">
    <property type="entry name" value="PMI_typeI_cat"/>
</dbReference>
<accession>A0A166NXY8</accession>
<comment type="cofactor">
    <cofactor evidence="11 12">
        <name>Zn(2+)</name>
        <dbReference type="ChEBI" id="CHEBI:29105"/>
    </cofactor>
    <text evidence="11 12">Binds 1 zinc ion per subunit.</text>
</comment>
<comment type="similarity">
    <text evidence="4 13">Belongs to the mannose-6-phosphate isomerase type 1 family.</text>
</comment>
<dbReference type="FunFam" id="2.60.120.10:FF:000044">
    <property type="entry name" value="Mannose-6-phosphate isomerase"/>
    <property type="match status" value="1"/>
</dbReference>
<feature type="active site" evidence="10">
    <location>
        <position position="297"/>
    </location>
</feature>
<comment type="catalytic activity">
    <reaction evidence="1 12">
        <text>D-mannose 6-phosphate = D-fructose 6-phosphate</text>
        <dbReference type="Rhea" id="RHEA:12356"/>
        <dbReference type="ChEBI" id="CHEBI:58735"/>
        <dbReference type="ChEBI" id="CHEBI:61527"/>
        <dbReference type="EC" id="5.3.1.8"/>
    </reaction>
</comment>
<dbReference type="InterPro" id="IPR001250">
    <property type="entry name" value="Man6P_Isoase-1"/>
</dbReference>
<dbReference type="PANTHER" id="PTHR10309">
    <property type="entry name" value="MANNOSE-6-PHOSPHATE ISOMERASE"/>
    <property type="match status" value="1"/>
</dbReference>
<dbReference type="SUPFAM" id="SSF51182">
    <property type="entry name" value="RmlC-like cupins"/>
    <property type="match status" value="1"/>
</dbReference>
<evidence type="ECO:0000256" key="13">
    <source>
        <dbReference type="RuleBase" id="RU004189"/>
    </source>
</evidence>
<protein>
    <recommendedName>
        <fullName evidence="6 12">Mannose-6-phosphate isomerase</fullName>
        <ecNumber evidence="5 12">5.3.1.8</ecNumber>
    </recommendedName>
</protein>
<keyword evidence="19" id="KW-1185">Reference proteome</keyword>
<dbReference type="InterPro" id="IPR011051">
    <property type="entry name" value="RmlC_Cupin_sf"/>
</dbReference>
<feature type="domain" description="Phosphomannose isomerase type I helical insertion" evidence="17">
    <location>
        <begin position="179"/>
        <end position="259"/>
    </location>
</feature>
<feature type="binding site" evidence="11">
    <location>
        <position position="138"/>
    </location>
    <ligand>
        <name>Zn(2+)</name>
        <dbReference type="ChEBI" id="CHEBI:29105"/>
    </ligand>
</feature>
<name>A0A166NXY8_9AGAM</name>
<dbReference type="PIRSF" id="PIRSF001480">
    <property type="entry name" value="Mannose-6-phosphate_isomerase"/>
    <property type="match status" value="1"/>
</dbReference>
<evidence type="ECO:0000256" key="12">
    <source>
        <dbReference type="RuleBase" id="RU000611"/>
    </source>
</evidence>
<dbReference type="PRINTS" id="PR00714">
    <property type="entry name" value="MAN6PISMRASE"/>
</dbReference>
<dbReference type="AlphaFoldDB" id="A0A166NXY8"/>
<feature type="binding site" evidence="11">
    <location>
        <position position="278"/>
    </location>
    <ligand>
        <name>Zn(2+)</name>
        <dbReference type="ChEBI" id="CHEBI:29105"/>
    </ligand>
</feature>
<dbReference type="Proteomes" id="UP000076532">
    <property type="component" value="Unassembled WGS sequence"/>
</dbReference>
<keyword evidence="7 11" id="KW-0479">Metal-binding</keyword>
<evidence type="ECO:0000259" key="17">
    <source>
        <dbReference type="Pfam" id="PF20512"/>
    </source>
</evidence>
<dbReference type="UniPathway" id="UPA00126">
    <property type="reaction ID" value="UER00423"/>
</dbReference>
<dbReference type="Gene3D" id="1.10.441.10">
    <property type="entry name" value="Phosphomannose Isomerase, domain 2"/>
    <property type="match status" value="1"/>
</dbReference>
<evidence type="ECO:0000256" key="11">
    <source>
        <dbReference type="PIRSR" id="PIRSR001480-2"/>
    </source>
</evidence>
<evidence type="ECO:0000256" key="14">
    <source>
        <dbReference type="RuleBase" id="RU004248"/>
    </source>
</evidence>
<dbReference type="STRING" id="436010.A0A166NXY8"/>
<evidence type="ECO:0000256" key="4">
    <source>
        <dbReference type="ARBA" id="ARBA00010772"/>
    </source>
</evidence>
<dbReference type="GO" id="GO:0005829">
    <property type="term" value="C:cytosol"/>
    <property type="evidence" value="ECO:0007669"/>
    <property type="project" value="TreeGrafter"/>
</dbReference>
<keyword evidence="8 11" id="KW-0862">Zinc</keyword>
<dbReference type="Pfam" id="PF20512">
    <property type="entry name" value="PMI_typeI_hel"/>
    <property type="match status" value="1"/>
</dbReference>
<evidence type="ECO:0000313" key="18">
    <source>
        <dbReference type="EMBL" id="KZP25490.1"/>
    </source>
</evidence>
<dbReference type="Gene3D" id="2.60.120.10">
    <property type="entry name" value="Jelly Rolls"/>
    <property type="match status" value="2"/>
</dbReference>
<dbReference type="Pfam" id="PF01238">
    <property type="entry name" value="PMI_typeI_C"/>
    <property type="match status" value="1"/>
</dbReference>
<evidence type="ECO:0000256" key="3">
    <source>
        <dbReference type="ARBA" id="ARBA00004666"/>
    </source>
</evidence>
<feature type="domain" description="Phosphomannose isomerase type I C-terminal" evidence="15">
    <location>
        <begin position="337"/>
        <end position="379"/>
    </location>
</feature>
<sequence>MSSVPQVFAVVPTTQSYDWGKVGSDSKVAQLAAASKVPGFSLEEQKPYAELWMGTHPSSPSHLQSDEALSEYLAAHPELIGDKVNKYYDATNGNLPFLFKVLSIGKALSIQSHPDKQTAEKLHAEQPKIYKDPNHKPEMALAITPFTGLCGFLPLYRISTHLSFTAEFAALIPSSAISQFTEIASSTDSSGPKEKAALKAVFAALMNADEATVKAQLGKLTARLAAGDVHPSETELTDLILSLESQFPGDIGIFCPFMLNFIKLAPGEAMFLSAGEPHAYVSGDMMECMANSDNVIRAGLTPKLRDIPNLISGLTYLAAQPSKHLVQPSTWGPVTTLYDPPVAEFSVLQVQLDSKQEEAHKAIEGPSIAIVTEGEGTVSFEGGDLDVVKGSVFFVAANAEIKIKAGGEKTTVFRAFVEAP</sequence>
<dbReference type="EMBL" id="KV417520">
    <property type="protein sequence ID" value="KZP25490.1"/>
    <property type="molecule type" value="Genomic_DNA"/>
</dbReference>
<dbReference type="EC" id="5.3.1.8" evidence="5 12"/>
<dbReference type="NCBIfam" id="TIGR00218">
    <property type="entry name" value="manA"/>
    <property type="match status" value="1"/>
</dbReference>
<dbReference type="Pfam" id="PF20511">
    <property type="entry name" value="PMI_typeI_cat"/>
    <property type="match status" value="1"/>
</dbReference>
<evidence type="ECO:0000256" key="8">
    <source>
        <dbReference type="ARBA" id="ARBA00022833"/>
    </source>
</evidence>
<gene>
    <name evidence="18" type="ORF">FIBSPDRAFT_855673</name>
</gene>
<dbReference type="GO" id="GO:0004476">
    <property type="term" value="F:mannose-6-phosphate isomerase activity"/>
    <property type="evidence" value="ECO:0007669"/>
    <property type="project" value="UniProtKB-EC"/>
</dbReference>
<dbReference type="OrthoDB" id="6605218at2759"/>
<feature type="domain" description="Phosphomannose isomerase type I catalytic" evidence="16">
    <location>
        <begin position="8"/>
        <end position="154"/>
    </location>
</feature>
<evidence type="ECO:0000256" key="5">
    <source>
        <dbReference type="ARBA" id="ARBA00011956"/>
    </source>
</evidence>
<evidence type="ECO:0000256" key="10">
    <source>
        <dbReference type="PIRSR" id="PIRSR001480-1"/>
    </source>
</evidence>
<dbReference type="InterPro" id="IPR014710">
    <property type="entry name" value="RmlC-like_jellyroll"/>
</dbReference>
<evidence type="ECO:0000259" key="16">
    <source>
        <dbReference type="Pfam" id="PF20511"/>
    </source>
</evidence>
<reference evidence="18 19" key="1">
    <citation type="journal article" date="2016" name="Mol. Biol. Evol.">
        <title>Comparative Genomics of Early-Diverging Mushroom-Forming Fungi Provides Insights into the Origins of Lignocellulose Decay Capabilities.</title>
        <authorList>
            <person name="Nagy L.G."/>
            <person name="Riley R."/>
            <person name="Tritt A."/>
            <person name="Adam C."/>
            <person name="Daum C."/>
            <person name="Floudas D."/>
            <person name="Sun H."/>
            <person name="Yadav J.S."/>
            <person name="Pangilinan J."/>
            <person name="Larsson K.H."/>
            <person name="Matsuura K."/>
            <person name="Barry K."/>
            <person name="Labutti K."/>
            <person name="Kuo R."/>
            <person name="Ohm R.A."/>
            <person name="Bhattacharya S.S."/>
            <person name="Shirouzu T."/>
            <person name="Yoshinaga Y."/>
            <person name="Martin F.M."/>
            <person name="Grigoriev I.V."/>
            <person name="Hibbett D.S."/>
        </authorList>
    </citation>
    <scope>NUCLEOTIDE SEQUENCE [LARGE SCALE GENOMIC DNA]</scope>
    <source>
        <strain evidence="18 19">CBS 109695</strain>
    </source>
</reference>
<comment type="function">
    <text evidence="2">Involved in the synthesis of the GDP-mannose and dolichol-phosphate-mannose required for a number of critical mannosyl transfer reactions.</text>
</comment>
<dbReference type="GO" id="GO:0009298">
    <property type="term" value="P:GDP-mannose biosynthetic process"/>
    <property type="evidence" value="ECO:0007669"/>
    <property type="project" value="UniProtKB-UniPathway"/>
</dbReference>
<dbReference type="InterPro" id="IPR046456">
    <property type="entry name" value="PMI_typeI_C"/>
</dbReference>
<evidence type="ECO:0000256" key="6">
    <source>
        <dbReference type="ARBA" id="ARBA00018236"/>
    </source>
</evidence>
<dbReference type="GO" id="GO:0005975">
    <property type="term" value="P:carbohydrate metabolic process"/>
    <property type="evidence" value="ECO:0007669"/>
    <property type="project" value="InterPro"/>
</dbReference>
<evidence type="ECO:0000256" key="2">
    <source>
        <dbReference type="ARBA" id="ARBA00002564"/>
    </source>
</evidence>
<proteinExistence type="inferred from homology"/>
<dbReference type="InterPro" id="IPR016305">
    <property type="entry name" value="Mannose-6-P_Isomerase"/>
</dbReference>
<organism evidence="18 19">
    <name type="scientific">Athelia psychrophila</name>
    <dbReference type="NCBI Taxonomy" id="1759441"/>
    <lineage>
        <taxon>Eukaryota</taxon>
        <taxon>Fungi</taxon>
        <taxon>Dikarya</taxon>
        <taxon>Basidiomycota</taxon>
        <taxon>Agaricomycotina</taxon>
        <taxon>Agaricomycetes</taxon>
        <taxon>Agaricomycetidae</taxon>
        <taxon>Atheliales</taxon>
        <taxon>Atheliaceae</taxon>
        <taxon>Athelia</taxon>
    </lineage>
</organism>